<name>A0A7Y9DT71_9PSEU</name>
<dbReference type="AlphaFoldDB" id="A0A7Y9DT71"/>
<feature type="domain" description="MlaB-like STAS" evidence="1">
    <location>
        <begin position="17"/>
        <end position="92"/>
    </location>
</feature>
<organism evidence="2 3">
    <name type="scientific">Actinomycetospora corticicola</name>
    <dbReference type="NCBI Taxonomy" id="663602"/>
    <lineage>
        <taxon>Bacteria</taxon>
        <taxon>Bacillati</taxon>
        <taxon>Actinomycetota</taxon>
        <taxon>Actinomycetes</taxon>
        <taxon>Pseudonocardiales</taxon>
        <taxon>Pseudonocardiaceae</taxon>
        <taxon>Actinomycetospora</taxon>
    </lineage>
</organism>
<dbReference type="Gene3D" id="3.30.750.24">
    <property type="entry name" value="STAS domain"/>
    <property type="match status" value="1"/>
</dbReference>
<dbReference type="EMBL" id="JACCBN010000001">
    <property type="protein sequence ID" value="NYD34964.1"/>
    <property type="molecule type" value="Genomic_DNA"/>
</dbReference>
<gene>
    <name evidence="2" type="ORF">BJ983_001066</name>
</gene>
<dbReference type="InterPro" id="IPR058548">
    <property type="entry name" value="MlaB-like_STAS"/>
</dbReference>
<dbReference type="Proteomes" id="UP000535890">
    <property type="component" value="Unassembled WGS sequence"/>
</dbReference>
<evidence type="ECO:0000313" key="3">
    <source>
        <dbReference type="Proteomes" id="UP000535890"/>
    </source>
</evidence>
<keyword evidence="3" id="KW-1185">Reference proteome</keyword>
<protein>
    <submittedName>
        <fullName evidence="2">Anti-anti-sigma regulatory factor</fullName>
    </submittedName>
</protein>
<sequence>MALIPLPRRGEEPTVVVELVGDLDHAARERLDVLLEALTAVPQAVVLDVSEAWSDSSLALARLCRFRATRHADGLGCRLRGLHPAVTRGLERVPLEQVFAVYADSRTGPAAG</sequence>
<reference evidence="2 3" key="1">
    <citation type="submission" date="2020-07" db="EMBL/GenBank/DDBJ databases">
        <title>Sequencing the genomes of 1000 actinobacteria strains.</title>
        <authorList>
            <person name="Klenk H.-P."/>
        </authorList>
    </citation>
    <scope>NUCLEOTIDE SEQUENCE [LARGE SCALE GENOMIC DNA]</scope>
    <source>
        <strain evidence="2 3">DSM 45772</strain>
    </source>
</reference>
<proteinExistence type="predicted"/>
<accession>A0A7Y9DT71</accession>
<dbReference type="Pfam" id="PF13466">
    <property type="entry name" value="STAS_2"/>
    <property type="match status" value="1"/>
</dbReference>
<dbReference type="InterPro" id="IPR036513">
    <property type="entry name" value="STAS_dom_sf"/>
</dbReference>
<dbReference type="SUPFAM" id="SSF52091">
    <property type="entry name" value="SpoIIaa-like"/>
    <property type="match status" value="1"/>
</dbReference>
<evidence type="ECO:0000313" key="2">
    <source>
        <dbReference type="EMBL" id="NYD34964.1"/>
    </source>
</evidence>
<dbReference type="RefSeq" id="WP_179792864.1">
    <property type="nucleotide sequence ID" value="NZ_BAABHP010000033.1"/>
</dbReference>
<evidence type="ECO:0000259" key="1">
    <source>
        <dbReference type="Pfam" id="PF13466"/>
    </source>
</evidence>
<comment type="caution">
    <text evidence="2">The sequence shown here is derived from an EMBL/GenBank/DDBJ whole genome shotgun (WGS) entry which is preliminary data.</text>
</comment>